<proteinExistence type="predicted"/>
<sequence>MADIEIVSHDIHTILSSSERDYLIHCDGNQIKIESLKGKKVGLYFSASWCGPRKRFTPVLVEVYDELSSKSDFEVVFVSNNKNDEAFKGYFSIMPWLAIPFSDLETCDNLNELFKVRGISYLVILDENGKDLTDSGTEIIQEYGVEWTPFTSEKIKEMKEEEKRAKTKQSLKSILVSKSRDFVISSDGKMISVSELEGKTVGLYFSVIYNKSCADFTPKLVKVYEELKEKGQGFEIVLISLDNHEESFKRGFRCVPWALPFKDKSCEKLARYFELSTLPTLVIIRLDGKTLNSNVAEAVEEHGVEAFLFTLEKNCRTC</sequence>
<name>A0ACC0YJA6_9ROSI</name>
<protein>
    <submittedName>
        <fullName evidence="1">Uncharacterized protein</fullName>
    </submittedName>
</protein>
<dbReference type="Proteomes" id="UP001163603">
    <property type="component" value="Chromosome 6"/>
</dbReference>
<evidence type="ECO:0000313" key="1">
    <source>
        <dbReference type="EMBL" id="KAJ0038032.1"/>
    </source>
</evidence>
<gene>
    <name evidence="1" type="ORF">Pint_22962</name>
</gene>
<reference evidence="2" key="1">
    <citation type="journal article" date="2023" name="G3 (Bethesda)">
        <title>Genome assembly and association tests identify interacting loci associated with vigor, precocity, and sex in interspecific pistachio rootstocks.</title>
        <authorList>
            <person name="Palmer W."/>
            <person name="Jacygrad E."/>
            <person name="Sagayaradj S."/>
            <person name="Cavanaugh K."/>
            <person name="Han R."/>
            <person name="Bertier L."/>
            <person name="Beede B."/>
            <person name="Kafkas S."/>
            <person name="Golino D."/>
            <person name="Preece J."/>
            <person name="Michelmore R."/>
        </authorList>
    </citation>
    <scope>NUCLEOTIDE SEQUENCE [LARGE SCALE GENOMIC DNA]</scope>
</reference>
<dbReference type="EMBL" id="CM047741">
    <property type="protein sequence ID" value="KAJ0038032.1"/>
    <property type="molecule type" value="Genomic_DNA"/>
</dbReference>
<keyword evidence="2" id="KW-1185">Reference proteome</keyword>
<comment type="caution">
    <text evidence="1">The sequence shown here is derived from an EMBL/GenBank/DDBJ whole genome shotgun (WGS) entry which is preliminary data.</text>
</comment>
<evidence type="ECO:0000313" key="2">
    <source>
        <dbReference type="Proteomes" id="UP001163603"/>
    </source>
</evidence>
<accession>A0ACC0YJA6</accession>
<organism evidence="1 2">
    <name type="scientific">Pistacia integerrima</name>
    <dbReference type="NCBI Taxonomy" id="434235"/>
    <lineage>
        <taxon>Eukaryota</taxon>
        <taxon>Viridiplantae</taxon>
        <taxon>Streptophyta</taxon>
        <taxon>Embryophyta</taxon>
        <taxon>Tracheophyta</taxon>
        <taxon>Spermatophyta</taxon>
        <taxon>Magnoliopsida</taxon>
        <taxon>eudicotyledons</taxon>
        <taxon>Gunneridae</taxon>
        <taxon>Pentapetalae</taxon>
        <taxon>rosids</taxon>
        <taxon>malvids</taxon>
        <taxon>Sapindales</taxon>
        <taxon>Anacardiaceae</taxon>
        <taxon>Pistacia</taxon>
    </lineage>
</organism>